<evidence type="ECO:0000313" key="3">
    <source>
        <dbReference type="Proteomes" id="UP000736335"/>
    </source>
</evidence>
<evidence type="ECO:0000256" key="1">
    <source>
        <dbReference type="SAM" id="MobiDB-lite"/>
    </source>
</evidence>
<dbReference type="AlphaFoldDB" id="A0A9P6HEZ1"/>
<dbReference type="Proteomes" id="UP000736335">
    <property type="component" value="Unassembled WGS sequence"/>
</dbReference>
<dbReference type="OrthoDB" id="2686251at2759"/>
<feature type="region of interest" description="Disordered" evidence="1">
    <location>
        <begin position="19"/>
        <end position="43"/>
    </location>
</feature>
<sequence length="644" mass="73280">MRRVYLDKSSRWLNRMLRRKRGQRRRGPRRVAGPDRPDRNNEIDHFELYTDPPHLPPVLFDLGTDRYSHVLDAKCIVWTFETFTDSDIIPCITKFIPEIIWHNGIQTTPLERLYDTVVECFDHSSGKPVVASKLRDKAYSSAKALPHIAVQRKCMADESDAGVFAYISYRHAENIGSTYFKGDPDLDSTLGMIDRVFLDRIEFEAMDWQQLSLTDSHRTWMSRVLLSLAWDAIGKGQPLPTDVQAFVRHSLGLVPPPPAQTVRDCLYVVELILKTSLEDDKPHAIDIGPQIVRIYQNLLGTFQKNNPTPTEIDRALEAMSLISPLSNQEVAAKSFELFYVIMRAPVPSAYSGNAWEVKKWEASRLALHGAYKWDGALPEVEDPQAILNFLCHHFELALVKNGKPQDEPIQDALHALAYASTSKAIETIEEFDPTRPSFVHGICFAFQDKRSSKLHRAALFFLRLIAKNWFSAPGAIMTPEITKSLCVDWASAVDEFHSDSHVQNVALEVLLDMMNSSHWCPHIVPKKWRLLERFIPAVPSGVEPLERCLGNVGLIGEISKMKNTEAMTLWSTILWLKYAELEREVQEKLESVTKVVDKYLPTVESAYEEAKRRNGTCPNDTTFEKTMENLEAARKRLNCLKGGH</sequence>
<dbReference type="InterPro" id="IPR016024">
    <property type="entry name" value="ARM-type_fold"/>
</dbReference>
<protein>
    <submittedName>
        <fullName evidence="2">Uncharacterized protein</fullName>
    </submittedName>
</protein>
<gene>
    <name evidence="2" type="ORF">BJ322DRAFT_824007</name>
</gene>
<organism evidence="2 3">
    <name type="scientific">Thelephora terrestris</name>
    <dbReference type="NCBI Taxonomy" id="56493"/>
    <lineage>
        <taxon>Eukaryota</taxon>
        <taxon>Fungi</taxon>
        <taxon>Dikarya</taxon>
        <taxon>Basidiomycota</taxon>
        <taxon>Agaricomycotina</taxon>
        <taxon>Agaricomycetes</taxon>
        <taxon>Thelephorales</taxon>
        <taxon>Thelephoraceae</taxon>
        <taxon>Thelephora</taxon>
    </lineage>
</organism>
<reference evidence="2" key="2">
    <citation type="submission" date="2020-11" db="EMBL/GenBank/DDBJ databases">
        <authorList>
            <consortium name="DOE Joint Genome Institute"/>
            <person name="Kuo A."/>
            <person name="Miyauchi S."/>
            <person name="Kiss E."/>
            <person name="Drula E."/>
            <person name="Kohler A."/>
            <person name="Sanchez-Garcia M."/>
            <person name="Andreopoulos B."/>
            <person name="Barry K.W."/>
            <person name="Bonito G."/>
            <person name="Buee M."/>
            <person name="Carver A."/>
            <person name="Chen C."/>
            <person name="Cichocki N."/>
            <person name="Clum A."/>
            <person name="Culley D."/>
            <person name="Crous P.W."/>
            <person name="Fauchery L."/>
            <person name="Girlanda M."/>
            <person name="Hayes R."/>
            <person name="Keri Z."/>
            <person name="Labutti K."/>
            <person name="Lipzen A."/>
            <person name="Lombard V."/>
            <person name="Magnuson J."/>
            <person name="Maillard F."/>
            <person name="Morin E."/>
            <person name="Murat C."/>
            <person name="Nolan M."/>
            <person name="Ohm R."/>
            <person name="Pangilinan J."/>
            <person name="Pereira M."/>
            <person name="Perotto S."/>
            <person name="Peter M."/>
            <person name="Riley R."/>
            <person name="Sitrit Y."/>
            <person name="Stielow B."/>
            <person name="Szollosi G."/>
            <person name="Zifcakova L."/>
            <person name="Stursova M."/>
            <person name="Spatafora J.W."/>
            <person name="Tedersoo L."/>
            <person name="Vaario L.-M."/>
            <person name="Yamada A."/>
            <person name="Yan M."/>
            <person name="Wang P."/>
            <person name="Xu J."/>
            <person name="Bruns T."/>
            <person name="Baldrian P."/>
            <person name="Vilgalys R."/>
            <person name="Henrissat B."/>
            <person name="Grigoriev I.V."/>
            <person name="Hibbett D."/>
            <person name="Nagy L.G."/>
            <person name="Martin F.M."/>
        </authorList>
    </citation>
    <scope>NUCLEOTIDE SEQUENCE</scope>
    <source>
        <strain evidence="2">UH-Tt-Lm1</strain>
    </source>
</reference>
<feature type="compositionally biased region" description="Basic residues" evidence="1">
    <location>
        <begin position="19"/>
        <end position="29"/>
    </location>
</feature>
<comment type="caution">
    <text evidence="2">The sequence shown here is derived from an EMBL/GenBank/DDBJ whole genome shotgun (WGS) entry which is preliminary data.</text>
</comment>
<proteinExistence type="predicted"/>
<reference evidence="2" key="1">
    <citation type="journal article" date="2020" name="Nat. Commun.">
        <title>Large-scale genome sequencing of mycorrhizal fungi provides insights into the early evolution of symbiotic traits.</title>
        <authorList>
            <person name="Miyauchi S."/>
            <person name="Kiss E."/>
            <person name="Kuo A."/>
            <person name="Drula E."/>
            <person name="Kohler A."/>
            <person name="Sanchez-Garcia M."/>
            <person name="Morin E."/>
            <person name="Andreopoulos B."/>
            <person name="Barry K.W."/>
            <person name="Bonito G."/>
            <person name="Buee M."/>
            <person name="Carver A."/>
            <person name="Chen C."/>
            <person name="Cichocki N."/>
            <person name="Clum A."/>
            <person name="Culley D."/>
            <person name="Crous P.W."/>
            <person name="Fauchery L."/>
            <person name="Girlanda M."/>
            <person name="Hayes R.D."/>
            <person name="Keri Z."/>
            <person name="LaButti K."/>
            <person name="Lipzen A."/>
            <person name="Lombard V."/>
            <person name="Magnuson J."/>
            <person name="Maillard F."/>
            <person name="Murat C."/>
            <person name="Nolan M."/>
            <person name="Ohm R.A."/>
            <person name="Pangilinan J."/>
            <person name="Pereira M.F."/>
            <person name="Perotto S."/>
            <person name="Peter M."/>
            <person name="Pfister S."/>
            <person name="Riley R."/>
            <person name="Sitrit Y."/>
            <person name="Stielow J.B."/>
            <person name="Szollosi G."/>
            <person name="Zifcakova L."/>
            <person name="Stursova M."/>
            <person name="Spatafora J.W."/>
            <person name="Tedersoo L."/>
            <person name="Vaario L.M."/>
            <person name="Yamada A."/>
            <person name="Yan M."/>
            <person name="Wang P."/>
            <person name="Xu J."/>
            <person name="Bruns T."/>
            <person name="Baldrian P."/>
            <person name="Vilgalys R."/>
            <person name="Dunand C."/>
            <person name="Henrissat B."/>
            <person name="Grigoriev I.V."/>
            <person name="Hibbett D."/>
            <person name="Nagy L.G."/>
            <person name="Martin F.M."/>
        </authorList>
    </citation>
    <scope>NUCLEOTIDE SEQUENCE</scope>
    <source>
        <strain evidence="2">UH-Tt-Lm1</strain>
    </source>
</reference>
<dbReference type="SUPFAM" id="SSF48371">
    <property type="entry name" value="ARM repeat"/>
    <property type="match status" value="1"/>
</dbReference>
<name>A0A9P6HEZ1_9AGAM</name>
<accession>A0A9P6HEZ1</accession>
<feature type="compositionally biased region" description="Basic and acidic residues" evidence="1">
    <location>
        <begin position="32"/>
        <end position="43"/>
    </location>
</feature>
<dbReference type="EMBL" id="WIUZ02000007">
    <property type="protein sequence ID" value="KAF9785314.1"/>
    <property type="molecule type" value="Genomic_DNA"/>
</dbReference>
<keyword evidence="3" id="KW-1185">Reference proteome</keyword>
<evidence type="ECO:0000313" key="2">
    <source>
        <dbReference type="EMBL" id="KAF9785314.1"/>
    </source>
</evidence>